<dbReference type="SMART" id="SM00487">
    <property type="entry name" value="DEXDc"/>
    <property type="match status" value="1"/>
</dbReference>
<evidence type="ECO:0000256" key="1">
    <source>
        <dbReference type="ARBA" id="ARBA00022741"/>
    </source>
</evidence>
<dbReference type="GO" id="GO:0005524">
    <property type="term" value="F:ATP binding"/>
    <property type="evidence" value="ECO:0007669"/>
    <property type="project" value="UniProtKB-KW"/>
</dbReference>
<dbReference type="PROSITE" id="PS51192">
    <property type="entry name" value="HELICASE_ATP_BIND_1"/>
    <property type="match status" value="1"/>
</dbReference>
<dbReference type="Gene3D" id="3.40.50.300">
    <property type="entry name" value="P-loop containing nucleotide triphosphate hydrolases"/>
    <property type="match status" value="1"/>
</dbReference>
<protein>
    <recommendedName>
        <fullName evidence="8">Helicase ATP-binding domain-containing protein</fullName>
    </recommendedName>
</protein>
<dbReference type="EMBL" id="UINC01172005">
    <property type="protein sequence ID" value="SVD76863.1"/>
    <property type="molecule type" value="Genomic_DNA"/>
</dbReference>
<dbReference type="InterPro" id="IPR027417">
    <property type="entry name" value="P-loop_NTPase"/>
</dbReference>
<dbReference type="GO" id="GO:0003724">
    <property type="term" value="F:RNA helicase activity"/>
    <property type="evidence" value="ECO:0007669"/>
    <property type="project" value="InterPro"/>
</dbReference>
<accession>A0A382Y0U7</accession>
<dbReference type="InterPro" id="IPR014014">
    <property type="entry name" value="RNA_helicase_DEAD_Q_motif"/>
</dbReference>
<dbReference type="PROSITE" id="PS51195">
    <property type="entry name" value="Q_MOTIF"/>
    <property type="match status" value="1"/>
</dbReference>
<dbReference type="CDD" id="cd00268">
    <property type="entry name" value="DEADc"/>
    <property type="match status" value="1"/>
</dbReference>
<evidence type="ECO:0000313" key="7">
    <source>
        <dbReference type="EMBL" id="SVD76863.1"/>
    </source>
</evidence>
<evidence type="ECO:0000256" key="2">
    <source>
        <dbReference type="ARBA" id="ARBA00022801"/>
    </source>
</evidence>
<evidence type="ECO:0000256" key="3">
    <source>
        <dbReference type="ARBA" id="ARBA00022806"/>
    </source>
</evidence>
<name>A0A382Y0U7_9ZZZZ</name>
<dbReference type="Pfam" id="PF00270">
    <property type="entry name" value="DEAD"/>
    <property type="match status" value="1"/>
</dbReference>
<keyword evidence="3" id="KW-0347">Helicase</keyword>
<dbReference type="InterPro" id="IPR050079">
    <property type="entry name" value="DEAD_box_RNA_helicase"/>
</dbReference>
<keyword evidence="1" id="KW-0547">Nucleotide-binding</keyword>
<dbReference type="PANTHER" id="PTHR47959">
    <property type="entry name" value="ATP-DEPENDENT RNA HELICASE RHLE-RELATED"/>
    <property type="match status" value="1"/>
</dbReference>
<evidence type="ECO:0008006" key="8">
    <source>
        <dbReference type="Google" id="ProtNLM"/>
    </source>
</evidence>
<dbReference type="InterPro" id="IPR000629">
    <property type="entry name" value="RNA-helicase_DEAD-box_CS"/>
</dbReference>
<keyword evidence="2" id="KW-0378">Hydrolase</keyword>
<dbReference type="PROSITE" id="PS00039">
    <property type="entry name" value="DEAD_ATP_HELICASE"/>
    <property type="match status" value="1"/>
</dbReference>
<organism evidence="7">
    <name type="scientific">marine metagenome</name>
    <dbReference type="NCBI Taxonomy" id="408172"/>
    <lineage>
        <taxon>unclassified sequences</taxon>
        <taxon>metagenomes</taxon>
        <taxon>ecological metagenomes</taxon>
    </lineage>
</organism>
<feature type="domain" description="DEAD-box RNA helicase Q" evidence="6">
    <location>
        <begin position="2"/>
        <end position="30"/>
    </location>
</feature>
<dbReference type="InterPro" id="IPR011545">
    <property type="entry name" value="DEAD/DEAH_box_helicase_dom"/>
</dbReference>
<evidence type="ECO:0000256" key="4">
    <source>
        <dbReference type="ARBA" id="ARBA00022840"/>
    </source>
</evidence>
<keyword evidence="4" id="KW-0067">ATP-binding</keyword>
<feature type="domain" description="Helicase ATP-binding" evidence="5">
    <location>
        <begin position="33"/>
        <end position="203"/>
    </location>
</feature>
<dbReference type="GO" id="GO:0016787">
    <property type="term" value="F:hydrolase activity"/>
    <property type="evidence" value="ECO:0007669"/>
    <property type="project" value="UniProtKB-KW"/>
</dbReference>
<proteinExistence type="predicted"/>
<dbReference type="GO" id="GO:0005829">
    <property type="term" value="C:cytosol"/>
    <property type="evidence" value="ECO:0007669"/>
    <property type="project" value="TreeGrafter"/>
</dbReference>
<dbReference type="SUPFAM" id="SSF52540">
    <property type="entry name" value="P-loop containing nucleoside triphosphate hydrolases"/>
    <property type="match status" value="1"/>
</dbReference>
<gene>
    <name evidence="7" type="ORF">METZ01_LOCUS429717</name>
</gene>
<evidence type="ECO:0000259" key="6">
    <source>
        <dbReference type="PROSITE" id="PS51195"/>
    </source>
</evidence>
<feature type="non-terminal residue" evidence="7">
    <location>
        <position position="262"/>
    </location>
</feature>
<dbReference type="InterPro" id="IPR044742">
    <property type="entry name" value="DEAD/DEAH_RhlB"/>
</dbReference>
<dbReference type="AlphaFoldDB" id="A0A382Y0U7"/>
<dbReference type="PANTHER" id="PTHR47959:SF1">
    <property type="entry name" value="ATP-DEPENDENT RNA HELICASE DBPA"/>
    <property type="match status" value="1"/>
</dbReference>
<dbReference type="InterPro" id="IPR014001">
    <property type="entry name" value="Helicase_ATP-bd"/>
</dbReference>
<evidence type="ECO:0000259" key="5">
    <source>
        <dbReference type="PROSITE" id="PS51192"/>
    </source>
</evidence>
<reference evidence="7" key="1">
    <citation type="submission" date="2018-05" db="EMBL/GenBank/DDBJ databases">
        <authorList>
            <person name="Lanie J.A."/>
            <person name="Ng W.-L."/>
            <person name="Kazmierczak K.M."/>
            <person name="Andrzejewski T.M."/>
            <person name="Davidsen T.M."/>
            <person name="Wayne K.J."/>
            <person name="Tettelin H."/>
            <person name="Glass J.I."/>
            <person name="Rusch D."/>
            <person name="Podicherti R."/>
            <person name="Tsui H.-C.T."/>
            <person name="Winkler M.E."/>
        </authorList>
    </citation>
    <scope>NUCLEOTIDE SEQUENCE</scope>
</reference>
<sequence length="262" mass="29745">MKNFYEYNLSDNLNKSLKGLRFNVPTEIQSKTIPMAINKKDILANAETGSGKTAAYLIPLIHQISTIGKVSGLILTPTRELAQQVSDVAKSLVGYKSNINISLIVGGASMNNQLKQLKKRPKIIIGTPGRINDHLEKKSLNLSYFNFFVLDEADRMLDMGFEDQVEKIIKFLPLKRQTLLFSATLPKEIIKLSSKYLHNPHRADVKENNVIKSQIKQKVVNTKTELKYDQLVNEITDRNGSILIFVRTKYSTEKLKKRLIKD</sequence>
<dbReference type="GO" id="GO:0003676">
    <property type="term" value="F:nucleic acid binding"/>
    <property type="evidence" value="ECO:0007669"/>
    <property type="project" value="InterPro"/>
</dbReference>